<dbReference type="PANTHER" id="PTHR24121:SF21">
    <property type="entry name" value="ANKYRIN REPEAT FAMILY PROTEIN"/>
    <property type="match status" value="1"/>
</dbReference>
<protein>
    <submittedName>
        <fullName evidence="2">Putative ankyrin repeat-containing domain-containing protein</fullName>
    </submittedName>
</protein>
<organism evidence="2 3">
    <name type="scientific">Lupinus albus</name>
    <name type="common">White lupine</name>
    <name type="synonym">Lupinus termis</name>
    <dbReference type="NCBI Taxonomy" id="3870"/>
    <lineage>
        <taxon>Eukaryota</taxon>
        <taxon>Viridiplantae</taxon>
        <taxon>Streptophyta</taxon>
        <taxon>Embryophyta</taxon>
        <taxon>Tracheophyta</taxon>
        <taxon>Spermatophyta</taxon>
        <taxon>Magnoliopsida</taxon>
        <taxon>eudicotyledons</taxon>
        <taxon>Gunneridae</taxon>
        <taxon>Pentapetalae</taxon>
        <taxon>rosids</taxon>
        <taxon>fabids</taxon>
        <taxon>Fabales</taxon>
        <taxon>Fabaceae</taxon>
        <taxon>Papilionoideae</taxon>
        <taxon>50 kb inversion clade</taxon>
        <taxon>genistoids sensu lato</taxon>
        <taxon>core genistoids</taxon>
        <taxon>Genisteae</taxon>
        <taxon>Lupinus</taxon>
    </lineage>
</organism>
<accession>A0A6A4PDH3</accession>
<evidence type="ECO:0000256" key="1">
    <source>
        <dbReference type="ARBA" id="ARBA00004413"/>
    </source>
</evidence>
<gene>
    <name evidence="2" type="ORF">Lalb_Chr15g0083951</name>
</gene>
<dbReference type="OrthoDB" id="1717996at2759"/>
<dbReference type="PANTHER" id="PTHR24121">
    <property type="entry name" value="NO MECHANORECEPTOR POTENTIAL C, ISOFORM D-RELATED"/>
    <property type="match status" value="1"/>
</dbReference>
<evidence type="ECO:0000313" key="2">
    <source>
        <dbReference type="EMBL" id="KAE9598719.1"/>
    </source>
</evidence>
<dbReference type="InterPro" id="IPR036770">
    <property type="entry name" value="Ankyrin_rpt-contain_sf"/>
</dbReference>
<sequence>MEMLIQNSTTPLSQAQVVHTAAQLQRPSLELIHDTMQFFNKCVPLYKVALRGDWNASKSMMDADNKLLKAAITKGWGTLLHVVAGTEHVHFVKKLLELLDPLDLELKDFNENTSFCYAAACGNLKIAAMMIEKNEWLPHIRGGEGMSPLYMAALQGRNEMAMYLYTLTIDIFEDEDWITLFFICLKNGLYDLALQMLQTKPMLAFAHNEKNEIGLHVLALKTSDFNCKRQWYFQNFMNHSKYLQLPFVLCKFL</sequence>
<dbReference type="AlphaFoldDB" id="A0A6A4PDH3"/>
<keyword evidence="3" id="KW-1185">Reference proteome</keyword>
<evidence type="ECO:0000313" key="3">
    <source>
        <dbReference type="Proteomes" id="UP000447434"/>
    </source>
</evidence>
<dbReference type="InterPro" id="IPR002110">
    <property type="entry name" value="Ankyrin_rpt"/>
</dbReference>
<dbReference type="SUPFAM" id="SSF48403">
    <property type="entry name" value="Ankyrin repeat"/>
    <property type="match status" value="1"/>
</dbReference>
<comment type="subcellular location">
    <subcellularLocation>
        <location evidence="1">Cell membrane</location>
        <topology evidence="1">Peripheral membrane protein</topology>
        <orientation evidence="1">Cytoplasmic side</orientation>
    </subcellularLocation>
</comment>
<dbReference type="SMART" id="SM00248">
    <property type="entry name" value="ANK"/>
    <property type="match status" value="4"/>
</dbReference>
<dbReference type="Proteomes" id="UP000447434">
    <property type="component" value="Chromosome 15"/>
</dbReference>
<dbReference type="Gene3D" id="1.25.40.20">
    <property type="entry name" value="Ankyrin repeat-containing domain"/>
    <property type="match status" value="1"/>
</dbReference>
<reference evidence="3" key="1">
    <citation type="journal article" date="2020" name="Nat. Commun.">
        <title>Genome sequence of the cluster root forming white lupin.</title>
        <authorList>
            <person name="Hufnagel B."/>
            <person name="Marques A."/>
            <person name="Soriano A."/>
            <person name="Marques L."/>
            <person name="Divol F."/>
            <person name="Doumas P."/>
            <person name="Sallet E."/>
            <person name="Mancinotti D."/>
            <person name="Carrere S."/>
            <person name="Marande W."/>
            <person name="Arribat S."/>
            <person name="Keller J."/>
            <person name="Huneau C."/>
            <person name="Blein T."/>
            <person name="Aime D."/>
            <person name="Laguerre M."/>
            <person name="Taylor J."/>
            <person name="Schubert V."/>
            <person name="Nelson M."/>
            <person name="Geu-Flores F."/>
            <person name="Crespi M."/>
            <person name="Gallardo-Guerrero K."/>
            <person name="Delaux P.-M."/>
            <person name="Salse J."/>
            <person name="Berges H."/>
            <person name="Guyot R."/>
            <person name="Gouzy J."/>
            <person name="Peret B."/>
        </authorList>
    </citation>
    <scope>NUCLEOTIDE SEQUENCE [LARGE SCALE GENOMIC DNA]</scope>
    <source>
        <strain evidence="3">cv. Amiga</strain>
    </source>
</reference>
<comment type="caution">
    <text evidence="2">The sequence shown here is derived from an EMBL/GenBank/DDBJ whole genome shotgun (WGS) entry which is preliminary data.</text>
</comment>
<dbReference type="EMBL" id="WOCE01000015">
    <property type="protein sequence ID" value="KAE9598719.1"/>
    <property type="molecule type" value="Genomic_DNA"/>
</dbReference>
<dbReference type="GO" id="GO:0005886">
    <property type="term" value="C:plasma membrane"/>
    <property type="evidence" value="ECO:0007669"/>
    <property type="project" value="UniProtKB-SubCell"/>
</dbReference>
<name>A0A6A4PDH3_LUPAL</name>
<proteinExistence type="predicted"/>